<keyword evidence="1" id="KW-1133">Transmembrane helix</keyword>
<feature type="transmembrane region" description="Helical" evidence="1">
    <location>
        <begin position="86"/>
        <end position="105"/>
    </location>
</feature>
<reference evidence="2 3" key="1">
    <citation type="submission" date="2014-03" db="EMBL/GenBank/DDBJ databases">
        <title>Genomics of Bifidobacteria.</title>
        <authorList>
            <person name="Ventura M."/>
            <person name="Milani C."/>
            <person name="Lugli G.A."/>
        </authorList>
    </citation>
    <scope>NUCLEOTIDE SEQUENCE [LARGE SCALE GENOMIC DNA]</scope>
    <source>
        <strain evidence="2 3">LMG 21589</strain>
    </source>
</reference>
<organism evidence="2 3">
    <name type="scientific">Bifidobacterium scardovii</name>
    <dbReference type="NCBI Taxonomy" id="158787"/>
    <lineage>
        <taxon>Bacteria</taxon>
        <taxon>Bacillati</taxon>
        <taxon>Actinomycetota</taxon>
        <taxon>Actinomycetes</taxon>
        <taxon>Bifidobacteriales</taxon>
        <taxon>Bifidobacteriaceae</taxon>
        <taxon>Bifidobacterium</taxon>
    </lineage>
</organism>
<feature type="transmembrane region" description="Helical" evidence="1">
    <location>
        <begin position="117"/>
        <end position="139"/>
    </location>
</feature>
<evidence type="ECO:0000313" key="3">
    <source>
        <dbReference type="Proteomes" id="UP000029033"/>
    </source>
</evidence>
<feature type="transmembrane region" description="Helical" evidence="1">
    <location>
        <begin position="36"/>
        <end position="65"/>
    </location>
</feature>
<evidence type="ECO:0000256" key="1">
    <source>
        <dbReference type="SAM" id="Phobius"/>
    </source>
</evidence>
<protein>
    <submittedName>
        <fullName evidence="2">Uncharacterized protein</fullName>
    </submittedName>
</protein>
<name>A0A087D7F4_9BIFI</name>
<accession>A0A087D7F4</accession>
<dbReference type="AlphaFoldDB" id="A0A087D7F4"/>
<evidence type="ECO:0000313" key="2">
    <source>
        <dbReference type="EMBL" id="KFI91454.1"/>
    </source>
</evidence>
<keyword evidence="1" id="KW-0472">Membrane</keyword>
<dbReference type="STRING" id="158787.BSCA_2150"/>
<sequence length="143" mass="15518">MKTRKMSLLGNAVADIILIVIYARDVFQSADSLPVNAIRIICIAMFVVLGITHVLGAFSPAVRLAAGIDKPEDERDRFIVMKTNAMTLRIVEGVILVCGIVLHFVSSGLGRVELEYAAVALFAVVLLITVIGTVLSVYYQKVL</sequence>
<keyword evidence="3" id="KW-1185">Reference proteome</keyword>
<dbReference type="EMBL" id="JGZO01000023">
    <property type="protein sequence ID" value="KFI91454.1"/>
    <property type="molecule type" value="Genomic_DNA"/>
</dbReference>
<gene>
    <name evidence="2" type="ORF">BSCA_2150</name>
</gene>
<dbReference type="Proteomes" id="UP000029033">
    <property type="component" value="Unassembled WGS sequence"/>
</dbReference>
<proteinExistence type="predicted"/>
<comment type="caution">
    <text evidence="2">The sequence shown here is derived from an EMBL/GenBank/DDBJ whole genome shotgun (WGS) entry which is preliminary data.</text>
</comment>
<keyword evidence="1" id="KW-0812">Transmembrane</keyword>
<feature type="transmembrane region" description="Helical" evidence="1">
    <location>
        <begin position="7"/>
        <end position="24"/>
    </location>
</feature>